<organism evidence="1 2">
    <name type="scientific">Suillus fuscotomentosus</name>
    <dbReference type="NCBI Taxonomy" id="1912939"/>
    <lineage>
        <taxon>Eukaryota</taxon>
        <taxon>Fungi</taxon>
        <taxon>Dikarya</taxon>
        <taxon>Basidiomycota</taxon>
        <taxon>Agaricomycotina</taxon>
        <taxon>Agaricomycetes</taxon>
        <taxon>Agaricomycetidae</taxon>
        <taxon>Boletales</taxon>
        <taxon>Suillineae</taxon>
        <taxon>Suillaceae</taxon>
        <taxon>Suillus</taxon>
    </lineage>
</organism>
<accession>A0AAD4DR47</accession>
<comment type="caution">
    <text evidence="1">The sequence shown here is derived from an EMBL/GenBank/DDBJ whole genome shotgun (WGS) entry which is preliminary data.</text>
</comment>
<keyword evidence="2" id="KW-1185">Reference proteome</keyword>
<evidence type="ECO:0000313" key="1">
    <source>
        <dbReference type="EMBL" id="KAG1887460.1"/>
    </source>
</evidence>
<reference evidence="1" key="1">
    <citation type="journal article" date="2020" name="New Phytol.">
        <title>Comparative genomics reveals dynamic genome evolution in host specialist ectomycorrhizal fungi.</title>
        <authorList>
            <person name="Lofgren L.A."/>
            <person name="Nguyen N.H."/>
            <person name="Vilgalys R."/>
            <person name="Ruytinx J."/>
            <person name="Liao H.L."/>
            <person name="Branco S."/>
            <person name="Kuo A."/>
            <person name="LaButti K."/>
            <person name="Lipzen A."/>
            <person name="Andreopoulos W."/>
            <person name="Pangilinan J."/>
            <person name="Riley R."/>
            <person name="Hundley H."/>
            <person name="Na H."/>
            <person name="Barry K."/>
            <person name="Grigoriev I.V."/>
            <person name="Stajich J.E."/>
            <person name="Kennedy P.G."/>
        </authorList>
    </citation>
    <scope>NUCLEOTIDE SEQUENCE</scope>
    <source>
        <strain evidence="1">FC203</strain>
    </source>
</reference>
<dbReference type="AlphaFoldDB" id="A0AAD4DR47"/>
<gene>
    <name evidence="1" type="ORF">F5891DRAFT_967151</name>
</gene>
<protein>
    <submittedName>
        <fullName evidence="1">Uncharacterized protein</fullName>
    </submittedName>
</protein>
<name>A0AAD4DR47_9AGAM</name>
<sequence>MSVPEDDINGVDPGPTVLQAHTRLAQTAHKYIPSLLCVNCLIWHAETKRARTVLALAEELDIPCLPEMVRHFLFQQTRPDDPQDVSEIPIAGCPRYEGKILVFNSACSQFYAPSDISGIGGMWSEHIHACPMWWNEAPRYDCAFVNIGSEDVGI</sequence>
<dbReference type="GeneID" id="64670553"/>
<dbReference type="Proteomes" id="UP001195769">
    <property type="component" value="Unassembled WGS sequence"/>
</dbReference>
<evidence type="ECO:0000313" key="2">
    <source>
        <dbReference type="Proteomes" id="UP001195769"/>
    </source>
</evidence>
<dbReference type="EMBL" id="JABBWK010000210">
    <property type="protein sequence ID" value="KAG1887460.1"/>
    <property type="molecule type" value="Genomic_DNA"/>
</dbReference>
<proteinExistence type="predicted"/>
<dbReference type="RefSeq" id="XP_041216864.1">
    <property type="nucleotide sequence ID" value="XM_041376255.1"/>
</dbReference>